<feature type="signal peptide" evidence="7">
    <location>
        <begin position="1"/>
        <end position="23"/>
    </location>
</feature>
<keyword evidence="6" id="KW-1133">Transmembrane helix</keyword>
<dbReference type="PRINTS" id="PR00722">
    <property type="entry name" value="CHYMOTRYPSIN"/>
</dbReference>
<comment type="similarity">
    <text evidence="1">Belongs to the peptidase S1 family.</text>
</comment>
<dbReference type="InterPro" id="IPR001314">
    <property type="entry name" value="Peptidase_S1A"/>
</dbReference>
<name>A0A7S2LG45_9STRA</name>
<evidence type="ECO:0000256" key="5">
    <source>
        <dbReference type="RuleBase" id="RU363034"/>
    </source>
</evidence>
<keyword evidence="5" id="KW-0378">Hydrolase</keyword>
<feature type="domain" description="Peptidase S1" evidence="8">
    <location>
        <begin position="65"/>
        <end position="288"/>
    </location>
</feature>
<protein>
    <recommendedName>
        <fullName evidence="8">Peptidase S1 domain-containing protein</fullName>
    </recommendedName>
</protein>
<feature type="transmembrane region" description="Helical" evidence="6">
    <location>
        <begin position="665"/>
        <end position="684"/>
    </location>
</feature>
<keyword evidence="3" id="KW-1015">Disulfide bond</keyword>
<dbReference type="GO" id="GO:0004252">
    <property type="term" value="F:serine-type endopeptidase activity"/>
    <property type="evidence" value="ECO:0007669"/>
    <property type="project" value="InterPro"/>
</dbReference>
<dbReference type="InterPro" id="IPR009003">
    <property type="entry name" value="Peptidase_S1_PA"/>
</dbReference>
<keyword evidence="6" id="KW-0812">Transmembrane</keyword>
<dbReference type="InterPro" id="IPR033116">
    <property type="entry name" value="TRYPSIN_SER"/>
</dbReference>
<evidence type="ECO:0000256" key="7">
    <source>
        <dbReference type="SAM" id="SignalP"/>
    </source>
</evidence>
<keyword evidence="5" id="KW-0645">Protease</keyword>
<dbReference type="PANTHER" id="PTHR24276">
    <property type="entry name" value="POLYSERASE-RELATED"/>
    <property type="match status" value="1"/>
</dbReference>
<evidence type="ECO:0000256" key="1">
    <source>
        <dbReference type="ARBA" id="ARBA00007664"/>
    </source>
</evidence>
<evidence type="ECO:0000256" key="3">
    <source>
        <dbReference type="ARBA" id="ARBA00023157"/>
    </source>
</evidence>
<evidence type="ECO:0000256" key="6">
    <source>
        <dbReference type="SAM" id="Phobius"/>
    </source>
</evidence>
<keyword evidence="6" id="KW-0472">Membrane</keyword>
<reference evidence="9" key="1">
    <citation type="submission" date="2021-01" db="EMBL/GenBank/DDBJ databases">
        <authorList>
            <person name="Corre E."/>
            <person name="Pelletier E."/>
            <person name="Niang G."/>
            <person name="Scheremetjew M."/>
            <person name="Finn R."/>
            <person name="Kale V."/>
            <person name="Holt S."/>
            <person name="Cochrane G."/>
            <person name="Meng A."/>
            <person name="Brown T."/>
            <person name="Cohen L."/>
        </authorList>
    </citation>
    <scope>NUCLEOTIDE SEQUENCE</scope>
    <source>
        <strain evidence="9">B650</strain>
    </source>
</reference>
<dbReference type="InterPro" id="IPR001254">
    <property type="entry name" value="Trypsin_dom"/>
</dbReference>
<dbReference type="PROSITE" id="PS50240">
    <property type="entry name" value="TRYPSIN_DOM"/>
    <property type="match status" value="1"/>
</dbReference>
<accession>A0A7S2LG45</accession>
<dbReference type="PROSITE" id="PS00135">
    <property type="entry name" value="TRYPSIN_SER"/>
    <property type="match status" value="1"/>
</dbReference>
<evidence type="ECO:0000313" key="9">
    <source>
        <dbReference type="EMBL" id="CAD9605513.1"/>
    </source>
</evidence>
<dbReference type="PANTHER" id="PTHR24276:SF98">
    <property type="entry name" value="FI18310P1-RELATED"/>
    <property type="match status" value="1"/>
</dbReference>
<evidence type="ECO:0000256" key="2">
    <source>
        <dbReference type="ARBA" id="ARBA00023026"/>
    </source>
</evidence>
<evidence type="ECO:0000256" key="4">
    <source>
        <dbReference type="ARBA" id="ARBA00023180"/>
    </source>
</evidence>
<keyword evidence="2" id="KW-0843">Virulence</keyword>
<dbReference type="InterPro" id="IPR043504">
    <property type="entry name" value="Peptidase_S1_PA_chymotrypsin"/>
</dbReference>
<keyword evidence="4" id="KW-0325">Glycoprotein</keyword>
<sequence length="686" mass="74182">MQYSIIDASILFMLALSVWSCFGMQSDGFIAEIDLRVSLGKERAVNFITEDVINENKMTKLDPRIVGGTPVDPPDSYAFYVLLHTDGFYFCGGALIAPTLVLSAAHCAVEYADSVMIGRSDVNDPLDEFEDINIVDVFVHPGYDENTLNNDFAIFKLAKASTYPPVELDDGFVELDGGTPLTVMGFGTTYFEGPQSPTLLEAEVEYVTPTDCQEAYKSVAWITANMLCASAPGKDACQGDSGGPLITADGRNVLVGVVSWGQDCADPDYPGVYALVSAQYNWIATFLVDAASGSERRLYCPFVGTVAQSGIMFDLRAWRNLTLKNFALHLYSNNVEAVEVYWKNGTHVGSENRSGNWNLIGEMNLQALGPGSETYMPTDNNAMSPVEMSSGSRNAFYITLRDTQNIIYTTDVGTVGSVYVENADITVYTGSGVVYPFGLFYSPRLFNGVIEYSVDIPPTVPPTTHPTTQATVAPSFTSAPTSEPSVVPFTMPRPSENPSSAPILALVKKSVLVELTLGSIPCGVDLLASQIEIIEQETEKFLNDELVGVDIQNVSVVEPVPAPCAVAARSIELSSADPLLYYTLRILALVQPSYDLQSSSSEAFLRKGDTYTAMIRSGDDDYFELVETVMVVSQVPVTPSTEQPSPPPSTNAPISKTSVITADRLTLWVTIGSSVLLFALACLIDN</sequence>
<dbReference type="InterPro" id="IPR018114">
    <property type="entry name" value="TRYPSIN_HIS"/>
</dbReference>
<organism evidence="9">
    <name type="scientific">Leptocylindrus danicus</name>
    <dbReference type="NCBI Taxonomy" id="163516"/>
    <lineage>
        <taxon>Eukaryota</taxon>
        <taxon>Sar</taxon>
        <taxon>Stramenopiles</taxon>
        <taxon>Ochrophyta</taxon>
        <taxon>Bacillariophyta</taxon>
        <taxon>Coscinodiscophyceae</taxon>
        <taxon>Chaetocerotophycidae</taxon>
        <taxon>Leptocylindrales</taxon>
        <taxon>Leptocylindraceae</taxon>
        <taxon>Leptocylindrus</taxon>
    </lineage>
</organism>
<evidence type="ECO:0000259" key="8">
    <source>
        <dbReference type="PROSITE" id="PS50240"/>
    </source>
</evidence>
<gene>
    <name evidence="9" type="ORF">LDAN0321_LOCUS18153</name>
</gene>
<dbReference type="PROSITE" id="PS00134">
    <property type="entry name" value="TRYPSIN_HIS"/>
    <property type="match status" value="1"/>
</dbReference>
<dbReference type="GO" id="GO:0006508">
    <property type="term" value="P:proteolysis"/>
    <property type="evidence" value="ECO:0007669"/>
    <property type="project" value="UniProtKB-KW"/>
</dbReference>
<dbReference type="Gene3D" id="2.40.10.10">
    <property type="entry name" value="Trypsin-like serine proteases"/>
    <property type="match status" value="1"/>
</dbReference>
<dbReference type="SMART" id="SM00020">
    <property type="entry name" value="Tryp_SPc"/>
    <property type="match status" value="1"/>
</dbReference>
<dbReference type="InterPro" id="IPR050430">
    <property type="entry name" value="Peptidase_S1"/>
</dbReference>
<dbReference type="CDD" id="cd00190">
    <property type="entry name" value="Tryp_SPc"/>
    <property type="match status" value="1"/>
</dbReference>
<keyword evidence="5" id="KW-0720">Serine protease</keyword>
<dbReference type="Pfam" id="PF00089">
    <property type="entry name" value="Trypsin"/>
    <property type="match status" value="1"/>
</dbReference>
<dbReference type="EMBL" id="HBGY01029281">
    <property type="protein sequence ID" value="CAD9605513.1"/>
    <property type="molecule type" value="Transcribed_RNA"/>
</dbReference>
<proteinExistence type="inferred from homology"/>
<dbReference type="AlphaFoldDB" id="A0A7S2LG45"/>
<feature type="chain" id="PRO_5030768176" description="Peptidase S1 domain-containing protein" evidence="7">
    <location>
        <begin position="24"/>
        <end position="686"/>
    </location>
</feature>
<dbReference type="FunFam" id="2.40.10.10:FF:000002">
    <property type="entry name" value="Transmembrane protease serine"/>
    <property type="match status" value="1"/>
</dbReference>
<keyword evidence="7" id="KW-0732">Signal</keyword>
<dbReference type="SUPFAM" id="SSF50494">
    <property type="entry name" value="Trypsin-like serine proteases"/>
    <property type="match status" value="1"/>
</dbReference>